<dbReference type="EMBL" id="RQYS01000010">
    <property type="protein sequence ID" value="RRD62463.1"/>
    <property type="molecule type" value="Genomic_DNA"/>
</dbReference>
<dbReference type="AlphaFoldDB" id="A0A3P1Y033"/>
<dbReference type="Gene3D" id="2.60.40.10">
    <property type="entry name" value="Immunoglobulins"/>
    <property type="match status" value="1"/>
</dbReference>
<accession>A0A3P1Y033</accession>
<dbReference type="PROSITE" id="PS50835">
    <property type="entry name" value="IG_LIKE"/>
    <property type="match status" value="1"/>
</dbReference>
<dbReference type="InterPro" id="IPR013783">
    <property type="entry name" value="Ig-like_fold"/>
</dbReference>
<dbReference type="Pfam" id="PF02368">
    <property type="entry name" value="Big_2"/>
    <property type="match status" value="2"/>
</dbReference>
<dbReference type="Proteomes" id="UP000278609">
    <property type="component" value="Unassembled WGS sequence"/>
</dbReference>
<dbReference type="Gene3D" id="2.60.40.1080">
    <property type="match status" value="2"/>
</dbReference>
<dbReference type="OrthoDB" id="175534at2"/>
<dbReference type="PANTHER" id="PTHR38045:SF1">
    <property type="entry name" value="HEPARINASE II_III-LIKE PROTEIN"/>
    <property type="match status" value="1"/>
</dbReference>
<dbReference type="InterPro" id="IPR024361">
    <property type="entry name" value="BACON"/>
</dbReference>
<protein>
    <recommendedName>
        <fullName evidence="3">Ig-like domain-containing protein</fullName>
    </recommendedName>
</protein>
<feature type="domain" description="Ig-like" evidence="3">
    <location>
        <begin position="648"/>
        <end position="740"/>
    </location>
</feature>
<name>A0A3P1Y033_TANFO</name>
<feature type="chain" id="PRO_5018131227" description="Ig-like domain-containing protein" evidence="2">
    <location>
        <begin position="26"/>
        <end position="984"/>
    </location>
</feature>
<dbReference type="InterPro" id="IPR007110">
    <property type="entry name" value="Ig-like_dom"/>
</dbReference>
<dbReference type="Gene3D" id="2.70.98.70">
    <property type="match status" value="1"/>
</dbReference>
<dbReference type="GO" id="GO:0030313">
    <property type="term" value="C:cell envelope"/>
    <property type="evidence" value="ECO:0007669"/>
    <property type="project" value="UniProtKB-SubCell"/>
</dbReference>
<organism evidence="4 5">
    <name type="scientific">Tannerella forsythia</name>
    <name type="common">Bacteroides forsythus</name>
    <dbReference type="NCBI Taxonomy" id="28112"/>
    <lineage>
        <taxon>Bacteria</taxon>
        <taxon>Pseudomonadati</taxon>
        <taxon>Bacteroidota</taxon>
        <taxon>Bacteroidia</taxon>
        <taxon>Bacteroidales</taxon>
        <taxon>Tannerellaceae</taxon>
        <taxon>Tannerella</taxon>
    </lineage>
</organism>
<comment type="subcellular location">
    <subcellularLocation>
        <location evidence="1">Cell envelope</location>
    </subcellularLocation>
</comment>
<evidence type="ECO:0000256" key="1">
    <source>
        <dbReference type="ARBA" id="ARBA00004196"/>
    </source>
</evidence>
<proteinExistence type="predicted"/>
<dbReference type="Pfam" id="PF13004">
    <property type="entry name" value="BACON"/>
    <property type="match status" value="1"/>
</dbReference>
<dbReference type="InterPro" id="IPR003343">
    <property type="entry name" value="Big_2"/>
</dbReference>
<dbReference type="SUPFAM" id="SSF48230">
    <property type="entry name" value="Chondroitin AC/alginate lyase"/>
    <property type="match status" value="1"/>
</dbReference>
<dbReference type="InterPro" id="IPR008929">
    <property type="entry name" value="Chondroitin_lyas"/>
</dbReference>
<feature type="signal peptide" evidence="2">
    <location>
        <begin position="1"/>
        <end position="25"/>
    </location>
</feature>
<evidence type="ECO:0000313" key="5">
    <source>
        <dbReference type="Proteomes" id="UP000278609"/>
    </source>
</evidence>
<evidence type="ECO:0000313" key="4">
    <source>
        <dbReference type="EMBL" id="RRD62463.1"/>
    </source>
</evidence>
<reference evidence="4 5" key="1">
    <citation type="submission" date="2018-11" db="EMBL/GenBank/DDBJ databases">
        <title>Genomes From Bacteria Associated with the Canine Oral Cavity: a Test Case for Automated Genome-Based Taxonomic Assignment.</title>
        <authorList>
            <person name="Coil D.A."/>
            <person name="Jospin G."/>
            <person name="Darling A.E."/>
            <person name="Wallis C."/>
            <person name="Davis I.J."/>
            <person name="Harris S."/>
            <person name="Eisen J.A."/>
            <person name="Holcombe L.J."/>
            <person name="O'Flynn C."/>
        </authorList>
    </citation>
    <scope>NUCLEOTIDE SEQUENCE [LARGE SCALE GENOMIC DNA]</scope>
    <source>
        <strain evidence="4 5">OH2617_COT-023</strain>
    </source>
</reference>
<comment type="caution">
    <text evidence="4">The sequence shown here is derived from an EMBL/GenBank/DDBJ whole genome shotgun (WGS) entry which is preliminary data.</text>
</comment>
<dbReference type="SMART" id="SM00635">
    <property type="entry name" value="BID_2"/>
    <property type="match status" value="2"/>
</dbReference>
<gene>
    <name evidence="4" type="ORF">EII40_03185</name>
</gene>
<dbReference type="InterPro" id="IPR008964">
    <property type="entry name" value="Invasin/intimin_cell_adhesion"/>
</dbReference>
<dbReference type="RefSeq" id="WP_124750829.1">
    <property type="nucleotide sequence ID" value="NZ_RQYS01000010.1"/>
</dbReference>
<evidence type="ECO:0000259" key="3">
    <source>
        <dbReference type="PROSITE" id="PS50835"/>
    </source>
</evidence>
<sequence>MKKNMTCVLSWIILIWSITAFYSQASPATSSTIPLRDHPRLLLFKGEENEIKQLIASDPAWKKMHELILKECEVLLKKPDLERKMEGIRLLKVSREMWKRSFYLSYAYRMTGDMKYFHKVERDMLTVSKFSDWNPSHFLDVAEMTMALAIGYDWLFEKLSESSRKQIREAIVHKGLLRSKDQKNYNWWLKVGGNANQVCNSGISMGALAVQEDYPELAQELVDRAFTSLPFALKTYAPDGVYPEGFGYWVYGTTYNVLFLSAIEKIQGSDRGLSAMPGFLQSADFIKHSITPARKNFNWSDQGEWIIIHPAMFWMAQKRGDPSVLWSEKKFLEHPTFRGYENLRELPAVMIWARNTPMHKITEPKKKFWVGQGPNPIAVMRNSWTDPNALYLGFKAGNPTEIHGHMDIGSFIMEADGYRWASDPGTQNYYKTDSMGMNTSSKDPKTERWKVFRYNNHSHNVITINGQLQNPKGYAKIDEYSDRKEFMYALSDLTDAYNGEVKKGLRGVALKDGKYVVIRDEIETLNNGKPTTVRWKIFTYCDVQISDHSAVLTPSSALEENRIHKGKKLTLKVNTSSKIVMKQWSTTTGKPYDPINKGAVLLGFECTIPAGTRATFEVLLIPEKSTDSATFLNKDLSEWKTIKGNTSPAVVPIKKLTLDKNTLKLSKGETATLKAIVEPANATNKNVTWSSDKSAIATVDASGRVTAKTAGVAVITVKSKADPKKQATCTVTVTEPAQLAVSPANIRLKPEKDKQKIKITSNRPWKASSSVGWLTLSAASGTGSGSIIVTATPNPSEKHPRTGKVTITAEGLTQTVTFTQKARPTHIKVSKLTLDRQALKLSKDETTTLKAIVEPANATNKNVTWRSNAPGIASVNNGHVTAVAAGVATISAQTVDGGLRATCQVTVTDETTGNTEILTPQVHAVPGAVRIFLPYPETAYIFSLDALRIHVLILRAGEHVHPLPPGAYAVKIRKESYKILIRNR</sequence>
<dbReference type="GO" id="GO:0016829">
    <property type="term" value="F:lyase activity"/>
    <property type="evidence" value="ECO:0007669"/>
    <property type="project" value="InterPro"/>
</dbReference>
<dbReference type="InterPro" id="IPR012480">
    <property type="entry name" value="Hepar_II_III_C"/>
</dbReference>
<dbReference type="Gene3D" id="1.50.10.100">
    <property type="entry name" value="Chondroitin AC/alginate lyase"/>
    <property type="match status" value="1"/>
</dbReference>
<dbReference type="Pfam" id="PF07940">
    <property type="entry name" value="Hepar_II_III_C"/>
    <property type="match status" value="1"/>
</dbReference>
<evidence type="ECO:0000256" key="2">
    <source>
        <dbReference type="SAM" id="SignalP"/>
    </source>
</evidence>
<keyword evidence="2" id="KW-0732">Signal</keyword>
<dbReference type="PANTHER" id="PTHR38045">
    <property type="entry name" value="CHROMOSOME 1, WHOLE GENOME SHOTGUN SEQUENCE"/>
    <property type="match status" value="1"/>
</dbReference>
<dbReference type="CDD" id="cd14948">
    <property type="entry name" value="BACON"/>
    <property type="match status" value="1"/>
</dbReference>
<dbReference type="SUPFAM" id="SSF49373">
    <property type="entry name" value="Invasin/intimin cell-adhesion fragments"/>
    <property type="match status" value="2"/>
</dbReference>